<name>A0A165MVS2_9AGAM</name>
<organism evidence="1 2">
    <name type="scientific">Neolentinus lepideus HHB14362 ss-1</name>
    <dbReference type="NCBI Taxonomy" id="1314782"/>
    <lineage>
        <taxon>Eukaryota</taxon>
        <taxon>Fungi</taxon>
        <taxon>Dikarya</taxon>
        <taxon>Basidiomycota</taxon>
        <taxon>Agaricomycotina</taxon>
        <taxon>Agaricomycetes</taxon>
        <taxon>Gloeophyllales</taxon>
        <taxon>Gloeophyllaceae</taxon>
        <taxon>Neolentinus</taxon>
    </lineage>
</organism>
<keyword evidence="2" id="KW-1185">Reference proteome</keyword>
<reference evidence="1 2" key="1">
    <citation type="journal article" date="2016" name="Mol. Biol. Evol.">
        <title>Comparative Genomics of Early-Diverging Mushroom-Forming Fungi Provides Insights into the Origins of Lignocellulose Decay Capabilities.</title>
        <authorList>
            <person name="Nagy L.G."/>
            <person name="Riley R."/>
            <person name="Tritt A."/>
            <person name="Adam C."/>
            <person name="Daum C."/>
            <person name="Floudas D."/>
            <person name="Sun H."/>
            <person name="Yadav J.S."/>
            <person name="Pangilinan J."/>
            <person name="Larsson K.H."/>
            <person name="Matsuura K."/>
            <person name="Barry K."/>
            <person name="Labutti K."/>
            <person name="Kuo R."/>
            <person name="Ohm R.A."/>
            <person name="Bhattacharya S.S."/>
            <person name="Shirouzu T."/>
            <person name="Yoshinaga Y."/>
            <person name="Martin F.M."/>
            <person name="Grigoriev I.V."/>
            <person name="Hibbett D.S."/>
        </authorList>
    </citation>
    <scope>NUCLEOTIDE SEQUENCE [LARGE SCALE GENOMIC DNA]</scope>
    <source>
        <strain evidence="1 2">HHB14362 ss-1</strain>
    </source>
</reference>
<dbReference type="OrthoDB" id="1937984at2759"/>
<proteinExistence type="predicted"/>
<dbReference type="Proteomes" id="UP000076761">
    <property type="component" value="Unassembled WGS sequence"/>
</dbReference>
<dbReference type="InParanoid" id="A0A165MVS2"/>
<gene>
    <name evidence="1" type="ORF">NEOLEDRAFT_1189403</name>
</gene>
<dbReference type="STRING" id="1314782.A0A165MVS2"/>
<dbReference type="AlphaFoldDB" id="A0A165MVS2"/>
<dbReference type="EMBL" id="KV425659">
    <property type="protein sequence ID" value="KZT18844.1"/>
    <property type="molecule type" value="Genomic_DNA"/>
</dbReference>
<sequence>MASHLEAHRDHLATALRDHEAGRHSMRNIYKKMNRNTEELPCIIAELENNVSTIERSHEQLQRVKATSQEHFSYHRGILDDFDELGEIMADMLLHQEKIEVSHISFSVRLSPHCCGHRQTAYQFSYNELLIELARLRKYREAA</sequence>
<accession>A0A165MVS2</accession>
<protein>
    <submittedName>
        <fullName evidence="1">Uncharacterized protein</fullName>
    </submittedName>
</protein>
<evidence type="ECO:0000313" key="1">
    <source>
        <dbReference type="EMBL" id="KZT18844.1"/>
    </source>
</evidence>
<evidence type="ECO:0000313" key="2">
    <source>
        <dbReference type="Proteomes" id="UP000076761"/>
    </source>
</evidence>